<reference evidence="8 9" key="1">
    <citation type="journal article" date="2019" name="Int. J. Syst. Evol. Microbiol.">
        <title>The Global Catalogue of Microorganisms (GCM) 10K type strain sequencing project: providing services to taxonomists for standard genome sequencing and annotation.</title>
        <authorList>
            <consortium name="The Broad Institute Genomics Platform"/>
            <consortium name="The Broad Institute Genome Sequencing Center for Infectious Disease"/>
            <person name="Wu L."/>
            <person name="Ma J."/>
        </authorList>
    </citation>
    <scope>NUCLEOTIDE SEQUENCE [LARGE SCALE GENOMIC DNA]</scope>
    <source>
        <strain evidence="8 9">NBRC 111368</strain>
    </source>
</reference>
<dbReference type="InterPro" id="IPR015422">
    <property type="entry name" value="PyrdxlP-dep_Trfase_small"/>
</dbReference>
<protein>
    <submittedName>
        <fullName evidence="8">Aminotransferase class III-fold pyridoxal phosphate-dependent enzyme</fullName>
    </submittedName>
</protein>
<accession>A0ABD5S3G8</accession>
<dbReference type="InterPro" id="IPR049704">
    <property type="entry name" value="Aminotrans_3_PPA_site"/>
</dbReference>
<evidence type="ECO:0000256" key="4">
    <source>
        <dbReference type="ARBA" id="ARBA00022679"/>
    </source>
</evidence>
<feature type="region of interest" description="Disordered" evidence="7">
    <location>
        <begin position="1"/>
        <end position="26"/>
    </location>
</feature>
<evidence type="ECO:0000256" key="6">
    <source>
        <dbReference type="RuleBase" id="RU003560"/>
    </source>
</evidence>
<sequence length="313" mass="33941">MDHADHTNDALLDQQARRESSARSYPRHLPMAIEEAEGVELVDVDGNRYYDCLAGAGTLALGHNHPEVVDAMRDVLDAKRPLHTLDVTTPVKERFVDVLFDSLPDEFAERARIQFCSPAGTDAVEAATKLVKTATGNRSLLAFQGAYHGMTHGSLSLTGDTLAKKPIPNLMADVHHLPYPYDYRPPLGIGGEDGHRAIARRVEEVIANPESGVTDPAGLFLEVVQGEGGTLPAPDEWVREVRHVTREHDVPLVVDEIQAGLGRCGSTYAFERAGIVPDVVTLSKAVGGGLPLSVVLYDERLDDWESGAHTGTF</sequence>
<gene>
    <name evidence="8" type="ORF">ACFQE1_15710</name>
</gene>
<proteinExistence type="inferred from homology"/>
<evidence type="ECO:0000256" key="5">
    <source>
        <dbReference type="ARBA" id="ARBA00022898"/>
    </source>
</evidence>
<keyword evidence="3 8" id="KW-0032">Aminotransferase</keyword>
<evidence type="ECO:0000313" key="9">
    <source>
        <dbReference type="Proteomes" id="UP001596328"/>
    </source>
</evidence>
<organism evidence="8 9">
    <name type="scientific">Halobium palmae</name>
    <dbReference type="NCBI Taxonomy" id="1776492"/>
    <lineage>
        <taxon>Archaea</taxon>
        <taxon>Methanobacteriati</taxon>
        <taxon>Methanobacteriota</taxon>
        <taxon>Stenosarchaea group</taxon>
        <taxon>Halobacteria</taxon>
        <taxon>Halobacteriales</taxon>
        <taxon>Haloferacaceae</taxon>
        <taxon>Halobium</taxon>
    </lineage>
</organism>
<dbReference type="GO" id="GO:0008483">
    <property type="term" value="F:transaminase activity"/>
    <property type="evidence" value="ECO:0007669"/>
    <property type="project" value="UniProtKB-KW"/>
</dbReference>
<comment type="similarity">
    <text evidence="2 6">Belongs to the class-III pyridoxal-phosphate-dependent aminotransferase family.</text>
</comment>
<dbReference type="Proteomes" id="UP001596328">
    <property type="component" value="Unassembled WGS sequence"/>
</dbReference>
<dbReference type="InterPro" id="IPR005814">
    <property type="entry name" value="Aminotrans_3"/>
</dbReference>
<keyword evidence="9" id="KW-1185">Reference proteome</keyword>
<dbReference type="InterPro" id="IPR004637">
    <property type="entry name" value="Dat"/>
</dbReference>
<dbReference type="Gene3D" id="3.40.640.10">
    <property type="entry name" value="Type I PLP-dependent aspartate aminotransferase-like (Major domain)"/>
    <property type="match status" value="1"/>
</dbReference>
<evidence type="ECO:0000256" key="7">
    <source>
        <dbReference type="SAM" id="MobiDB-lite"/>
    </source>
</evidence>
<evidence type="ECO:0000256" key="1">
    <source>
        <dbReference type="ARBA" id="ARBA00001933"/>
    </source>
</evidence>
<dbReference type="PROSITE" id="PS00600">
    <property type="entry name" value="AA_TRANSFER_CLASS_3"/>
    <property type="match status" value="1"/>
</dbReference>
<evidence type="ECO:0000256" key="3">
    <source>
        <dbReference type="ARBA" id="ARBA00022576"/>
    </source>
</evidence>
<keyword evidence="5 6" id="KW-0663">Pyridoxal phosphate</keyword>
<dbReference type="Pfam" id="PF00202">
    <property type="entry name" value="Aminotran_3"/>
    <property type="match status" value="1"/>
</dbReference>
<dbReference type="Gene3D" id="3.90.1150.10">
    <property type="entry name" value="Aspartate Aminotransferase, domain 1"/>
    <property type="match status" value="1"/>
</dbReference>
<evidence type="ECO:0000313" key="8">
    <source>
        <dbReference type="EMBL" id="MFC6725787.1"/>
    </source>
</evidence>
<comment type="cofactor">
    <cofactor evidence="1">
        <name>pyridoxal 5'-phosphate</name>
        <dbReference type="ChEBI" id="CHEBI:597326"/>
    </cofactor>
</comment>
<dbReference type="InterPro" id="IPR015421">
    <property type="entry name" value="PyrdxlP-dep_Trfase_major"/>
</dbReference>
<dbReference type="InterPro" id="IPR015424">
    <property type="entry name" value="PyrdxlP-dep_Trfase"/>
</dbReference>
<feature type="non-terminal residue" evidence="8">
    <location>
        <position position="313"/>
    </location>
</feature>
<dbReference type="PANTHER" id="PTHR43552:SF1">
    <property type="entry name" value="DIAMINOBUTYRATE--2-OXOGLUTARATE AMINOTRANSFERASE"/>
    <property type="match status" value="1"/>
</dbReference>
<dbReference type="EMBL" id="JBHSWU010000706">
    <property type="protein sequence ID" value="MFC6725787.1"/>
    <property type="molecule type" value="Genomic_DNA"/>
</dbReference>
<name>A0ABD5S3G8_9EURY</name>
<dbReference type="SUPFAM" id="SSF53383">
    <property type="entry name" value="PLP-dependent transferases"/>
    <property type="match status" value="1"/>
</dbReference>
<dbReference type="CDD" id="cd00610">
    <property type="entry name" value="OAT_like"/>
    <property type="match status" value="1"/>
</dbReference>
<keyword evidence="4" id="KW-0808">Transferase</keyword>
<evidence type="ECO:0000256" key="2">
    <source>
        <dbReference type="ARBA" id="ARBA00008954"/>
    </source>
</evidence>
<comment type="caution">
    <text evidence="8">The sequence shown here is derived from an EMBL/GenBank/DDBJ whole genome shotgun (WGS) entry which is preliminary data.</text>
</comment>
<dbReference type="PANTHER" id="PTHR43552">
    <property type="entry name" value="DIAMINOBUTYRATE--2-OXOGLUTARATE AMINOTRANSFERASE"/>
    <property type="match status" value="1"/>
</dbReference>
<dbReference type="AlphaFoldDB" id="A0ABD5S3G8"/>